<dbReference type="GO" id="GO:0005829">
    <property type="term" value="C:cytosol"/>
    <property type="evidence" value="ECO:0007669"/>
    <property type="project" value="TreeGrafter"/>
</dbReference>
<dbReference type="InterPro" id="IPR002876">
    <property type="entry name" value="Transcrip_reg_TACO1-like"/>
</dbReference>
<dbReference type="HAMAP" id="MF_00693">
    <property type="entry name" value="Transcrip_reg_TACO1"/>
    <property type="match status" value="1"/>
</dbReference>
<dbReference type="NCBIfam" id="NF001030">
    <property type="entry name" value="PRK00110.1"/>
    <property type="match status" value="1"/>
</dbReference>
<evidence type="ECO:0000256" key="3">
    <source>
        <dbReference type="ARBA" id="ARBA00022490"/>
    </source>
</evidence>
<evidence type="ECO:0000256" key="2">
    <source>
        <dbReference type="ARBA" id="ARBA00008724"/>
    </source>
</evidence>
<dbReference type="NCBIfam" id="TIGR01033">
    <property type="entry name" value="YebC/PmpR family DNA-binding transcriptional regulator"/>
    <property type="match status" value="1"/>
</dbReference>
<organism evidence="7">
    <name type="scientific">hydrothermal vent metagenome</name>
    <dbReference type="NCBI Taxonomy" id="652676"/>
    <lineage>
        <taxon>unclassified sequences</taxon>
        <taxon>metagenomes</taxon>
        <taxon>ecological metagenomes</taxon>
    </lineage>
</organism>
<dbReference type="InterPro" id="IPR026564">
    <property type="entry name" value="Transcrip_reg_TACO1-like_dom3"/>
</dbReference>
<dbReference type="PANTHER" id="PTHR12532:SF6">
    <property type="entry name" value="TRANSCRIPTIONAL REGULATORY PROTEIN YEBC-RELATED"/>
    <property type="match status" value="1"/>
</dbReference>
<dbReference type="Gene3D" id="1.10.10.200">
    <property type="match status" value="1"/>
</dbReference>
<gene>
    <name evidence="7" type="ORF">MNBD_ACTINO02-1995</name>
</gene>
<dbReference type="EMBL" id="UOEK01000447">
    <property type="protein sequence ID" value="VAW08177.1"/>
    <property type="molecule type" value="Genomic_DNA"/>
</dbReference>
<comment type="subcellular location">
    <subcellularLocation>
        <location evidence="1">Mitochondrion</location>
    </subcellularLocation>
</comment>
<feature type="domain" description="TACO1/YebC-like second and third" evidence="5">
    <location>
        <begin position="82"/>
        <end position="234"/>
    </location>
</feature>
<keyword evidence="3" id="KW-0963">Cytoplasm</keyword>
<name>A0A3B0T4B4_9ZZZZ</name>
<dbReference type="InterPro" id="IPR049083">
    <property type="entry name" value="TACO1_YebC_N"/>
</dbReference>
<dbReference type="GO" id="GO:0003677">
    <property type="term" value="F:DNA binding"/>
    <property type="evidence" value="ECO:0007669"/>
    <property type="project" value="UniProtKB-KW"/>
</dbReference>
<evidence type="ECO:0000256" key="4">
    <source>
        <dbReference type="ARBA" id="ARBA00023125"/>
    </source>
</evidence>
<feature type="domain" description="TACO1/YebC-like N-terminal" evidence="6">
    <location>
        <begin position="5"/>
        <end position="76"/>
    </location>
</feature>
<evidence type="ECO:0000259" key="5">
    <source>
        <dbReference type="Pfam" id="PF01709"/>
    </source>
</evidence>
<evidence type="ECO:0000256" key="1">
    <source>
        <dbReference type="ARBA" id="ARBA00004173"/>
    </source>
</evidence>
<dbReference type="InterPro" id="IPR017856">
    <property type="entry name" value="Integrase-like_N"/>
</dbReference>
<sequence length="246" mass="26204">MAGHSKWANIKHRKGRQDAKRGKLFAKLIRAIEAAARNGGSDINANATLATAVQKAKDNSVPKDNIDRAVARGAGELDGVAYEEIWYEGYAVGGVAVYVHVLTDNRNRSSSDVRSAFSKNGGSLGEPGSVGYLFQQKGLIVVTGDEDTVMMAALEGGAEDIITADDRFEITTEAGDLVIVRAALEDADVTIEQAEVTQLPTVSVDLDAPGAAKVLRLIDALEDLDDVQDVYANFDVADEVLAQLDE</sequence>
<dbReference type="GO" id="GO:0005739">
    <property type="term" value="C:mitochondrion"/>
    <property type="evidence" value="ECO:0007669"/>
    <property type="project" value="UniProtKB-SubCell"/>
</dbReference>
<proteinExistence type="inferred from homology"/>
<protein>
    <submittedName>
        <fullName evidence="7">Probable transcriptional regulatory protein YebC</fullName>
    </submittedName>
</protein>
<comment type="similarity">
    <text evidence="2">Belongs to the TACO1 family.</text>
</comment>
<dbReference type="FunFam" id="1.10.10.200:FF:000002">
    <property type="entry name" value="Probable transcriptional regulatory protein CLM62_37755"/>
    <property type="match status" value="1"/>
</dbReference>
<dbReference type="Pfam" id="PF01709">
    <property type="entry name" value="Transcrip_reg"/>
    <property type="match status" value="1"/>
</dbReference>
<evidence type="ECO:0000313" key="7">
    <source>
        <dbReference type="EMBL" id="VAW08177.1"/>
    </source>
</evidence>
<dbReference type="NCBIfam" id="NF009044">
    <property type="entry name" value="PRK12378.1"/>
    <property type="match status" value="1"/>
</dbReference>
<keyword evidence="4" id="KW-0238">DNA-binding</keyword>
<dbReference type="Pfam" id="PF20772">
    <property type="entry name" value="TACO1_YebC_N"/>
    <property type="match status" value="1"/>
</dbReference>
<dbReference type="SUPFAM" id="SSF75625">
    <property type="entry name" value="YebC-like"/>
    <property type="match status" value="1"/>
</dbReference>
<dbReference type="InterPro" id="IPR048300">
    <property type="entry name" value="TACO1_YebC-like_2nd/3rd_dom"/>
</dbReference>
<dbReference type="InterPro" id="IPR029072">
    <property type="entry name" value="YebC-like"/>
</dbReference>
<reference evidence="7" key="1">
    <citation type="submission" date="2018-06" db="EMBL/GenBank/DDBJ databases">
        <authorList>
            <person name="Zhirakovskaya E."/>
        </authorList>
    </citation>
    <scope>NUCLEOTIDE SEQUENCE</scope>
</reference>
<dbReference type="PANTHER" id="PTHR12532">
    <property type="entry name" value="TRANSLATIONAL ACTIVATOR OF CYTOCHROME C OXIDASE 1"/>
    <property type="match status" value="1"/>
</dbReference>
<evidence type="ECO:0000259" key="6">
    <source>
        <dbReference type="Pfam" id="PF20772"/>
    </source>
</evidence>
<accession>A0A3B0T4B4</accession>
<dbReference type="AlphaFoldDB" id="A0A3B0T4B4"/>
<dbReference type="Gene3D" id="3.30.70.980">
    <property type="match status" value="2"/>
</dbReference>